<dbReference type="EMBL" id="KQ085966">
    <property type="protein sequence ID" value="KLO13023.1"/>
    <property type="molecule type" value="Genomic_DNA"/>
</dbReference>
<keyword evidence="8" id="KW-0067">ATP-binding</keyword>
<dbReference type="GO" id="GO:0005829">
    <property type="term" value="C:cytosol"/>
    <property type="evidence" value="ECO:0007669"/>
    <property type="project" value="TreeGrafter"/>
</dbReference>
<evidence type="ECO:0000256" key="7">
    <source>
        <dbReference type="ARBA" id="ARBA00022798"/>
    </source>
</evidence>
<keyword evidence="15" id="KW-1185">Reference proteome</keyword>
<dbReference type="AlphaFoldDB" id="A0A0H2RU99"/>
<evidence type="ECO:0000256" key="8">
    <source>
        <dbReference type="ARBA" id="ARBA00022840"/>
    </source>
</evidence>
<evidence type="ECO:0000256" key="10">
    <source>
        <dbReference type="ARBA" id="ARBA00048898"/>
    </source>
</evidence>
<feature type="domain" description="DhaK" evidence="13">
    <location>
        <begin position="9"/>
        <end position="377"/>
    </location>
</feature>
<dbReference type="PROSITE" id="PS51480">
    <property type="entry name" value="DHAL"/>
    <property type="match status" value="1"/>
</dbReference>
<keyword evidence="6" id="KW-0418">Kinase</keyword>
<dbReference type="FunFam" id="1.25.40.340:FF:000001">
    <property type="entry name" value="Dihydroxyacetone kinase 1"/>
    <property type="match status" value="1"/>
</dbReference>
<comment type="function">
    <text evidence="1">Catalyzes both the phosphorylation of dihydroxyacetone and of glyceraldehyde.</text>
</comment>
<dbReference type="InterPro" id="IPR004007">
    <property type="entry name" value="DhaL_dom"/>
</dbReference>
<dbReference type="Gene3D" id="3.30.1180.20">
    <property type="entry name" value="Dihydroxyacetone kinase, domain 2"/>
    <property type="match status" value="1"/>
</dbReference>
<dbReference type="InterPro" id="IPR036117">
    <property type="entry name" value="DhaL_dom_sf"/>
</dbReference>
<evidence type="ECO:0000256" key="3">
    <source>
        <dbReference type="ARBA" id="ARBA00008757"/>
    </source>
</evidence>
<dbReference type="InterPro" id="IPR050861">
    <property type="entry name" value="Dihydroxyacetone_Kinase"/>
</dbReference>
<dbReference type="GO" id="GO:0019588">
    <property type="term" value="P:anaerobic glycerol catabolic process"/>
    <property type="evidence" value="ECO:0007669"/>
    <property type="project" value="UniProtKB-UniPathway"/>
</dbReference>
<keyword evidence="4" id="KW-0808">Transferase</keyword>
<evidence type="ECO:0000259" key="13">
    <source>
        <dbReference type="PROSITE" id="PS51481"/>
    </source>
</evidence>
<organism evidence="14 15">
    <name type="scientific">Schizopora paradoxa</name>
    <dbReference type="NCBI Taxonomy" id="27342"/>
    <lineage>
        <taxon>Eukaryota</taxon>
        <taxon>Fungi</taxon>
        <taxon>Dikarya</taxon>
        <taxon>Basidiomycota</taxon>
        <taxon>Agaricomycotina</taxon>
        <taxon>Agaricomycetes</taxon>
        <taxon>Hymenochaetales</taxon>
        <taxon>Schizoporaceae</taxon>
        <taxon>Schizopora</taxon>
    </lineage>
</organism>
<dbReference type="OrthoDB" id="1724672at2759"/>
<dbReference type="Gene3D" id="1.25.40.340">
    <property type="match status" value="1"/>
</dbReference>
<evidence type="ECO:0000256" key="4">
    <source>
        <dbReference type="ARBA" id="ARBA00022679"/>
    </source>
</evidence>
<dbReference type="PANTHER" id="PTHR28629:SF4">
    <property type="entry name" value="TRIOKINASE_FMN CYCLASE"/>
    <property type="match status" value="1"/>
</dbReference>
<evidence type="ECO:0000313" key="15">
    <source>
        <dbReference type="Proteomes" id="UP000053477"/>
    </source>
</evidence>
<evidence type="ECO:0000256" key="6">
    <source>
        <dbReference type="ARBA" id="ARBA00022777"/>
    </source>
</evidence>
<proteinExistence type="inferred from homology"/>
<dbReference type="SUPFAM" id="SSF82549">
    <property type="entry name" value="DAK1/DegV-like"/>
    <property type="match status" value="1"/>
</dbReference>
<dbReference type="SMART" id="SM01120">
    <property type="entry name" value="Dak2"/>
    <property type="match status" value="1"/>
</dbReference>
<comment type="catalytic activity">
    <reaction evidence="10">
        <text>dihydroxyacetone + ATP = dihydroxyacetone phosphate + ADP + H(+)</text>
        <dbReference type="Rhea" id="RHEA:15773"/>
        <dbReference type="ChEBI" id="CHEBI:15378"/>
        <dbReference type="ChEBI" id="CHEBI:16016"/>
        <dbReference type="ChEBI" id="CHEBI:30616"/>
        <dbReference type="ChEBI" id="CHEBI:57642"/>
        <dbReference type="ChEBI" id="CHEBI:456216"/>
        <dbReference type="EC" id="2.7.1.29"/>
    </reaction>
</comment>
<comment type="catalytic activity">
    <reaction evidence="9">
        <text>D-glyceraldehyde + ATP = D-glyceraldehyde 3-phosphate + ADP + H(+)</text>
        <dbReference type="Rhea" id="RHEA:13941"/>
        <dbReference type="ChEBI" id="CHEBI:15378"/>
        <dbReference type="ChEBI" id="CHEBI:17378"/>
        <dbReference type="ChEBI" id="CHEBI:30616"/>
        <dbReference type="ChEBI" id="CHEBI:59776"/>
        <dbReference type="ChEBI" id="CHEBI:456216"/>
        <dbReference type="EC" id="2.7.1.28"/>
    </reaction>
</comment>
<reference evidence="14 15" key="1">
    <citation type="submission" date="2015-04" db="EMBL/GenBank/DDBJ databases">
        <title>Complete genome sequence of Schizopora paradoxa KUC8140, a cosmopolitan wood degrader in East Asia.</title>
        <authorList>
            <consortium name="DOE Joint Genome Institute"/>
            <person name="Min B."/>
            <person name="Park H."/>
            <person name="Jang Y."/>
            <person name="Kim J.-J."/>
            <person name="Kim K.H."/>
            <person name="Pangilinan J."/>
            <person name="Lipzen A."/>
            <person name="Riley R."/>
            <person name="Grigoriev I.V."/>
            <person name="Spatafora J.W."/>
            <person name="Choi I.-G."/>
        </authorList>
    </citation>
    <scope>NUCLEOTIDE SEQUENCE [LARGE SCALE GENOMIC DNA]</scope>
    <source>
        <strain evidence="14 15">KUC8140</strain>
    </source>
</reference>
<feature type="region of interest" description="Disordered" evidence="11">
    <location>
        <begin position="386"/>
        <end position="419"/>
    </location>
</feature>
<dbReference type="Proteomes" id="UP000053477">
    <property type="component" value="Unassembled WGS sequence"/>
</dbReference>
<dbReference type="Gene3D" id="3.40.50.10440">
    <property type="entry name" value="Dihydroxyacetone kinase, domain 1"/>
    <property type="match status" value="1"/>
</dbReference>
<evidence type="ECO:0000256" key="9">
    <source>
        <dbReference type="ARBA" id="ARBA00047974"/>
    </source>
</evidence>
<dbReference type="GO" id="GO:0050354">
    <property type="term" value="F:triokinase activity"/>
    <property type="evidence" value="ECO:0007669"/>
    <property type="project" value="UniProtKB-EC"/>
</dbReference>
<dbReference type="InterPro" id="IPR004006">
    <property type="entry name" value="DhaK_dom"/>
</dbReference>
<dbReference type="Pfam" id="PF02733">
    <property type="entry name" value="Dak1"/>
    <property type="match status" value="1"/>
</dbReference>
<keyword evidence="5" id="KW-0547">Nucleotide-binding</keyword>
<feature type="domain" description="DhaL" evidence="12">
    <location>
        <begin position="437"/>
        <end position="631"/>
    </location>
</feature>
<keyword evidence="7" id="KW-0319">Glycerol metabolism</keyword>
<protein>
    <submittedName>
        <fullName evidence="14">Dak1-domain-containing protein</fullName>
    </submittedName>
</protein>
<comment type="similarity">
    <text evidence="3">Belongs to the dihydroxyacetone kinase (DAK) family.</text>
</comment>
<dbReference type="FunFam" id="3.40.50.10440:FF:000001">
    <property type="entry name" value="Dihydroxyacetone kinase, DhaK subunit"/>
    <property type="match status" value="1"/>
</dbReference>
<comment type="pathway">
    <text evidence="2">Polyol metabolism; glycerol fermentation; glycerone phosphate from glycerol (oxidative route): step 2/2.</text>
</comment>
<evidence type="ECO:0000313" key="14">
    <source>
        <dbReference type="EMBL" id="KLO13023.1"/>
    </source>
</evidence>
<dbReference type="SUPFAM" id="SSF101473">
    <property type="entry name" value="DhaL-like"/>
    <property type="match status" value="1"/>
</dbReference>
<dbReference type="FunFam" id="3.30.1180.20:FF:000001">
    <property type="entry name" value="Dihydroxyacetone kinase 1"/>
    <property type="match status" value="1"/>
</dbReference>
<evidence type="ECO:0000256" key="5">
    <source>
        <dbReference type="ARBA" id="ARBA00022741"/>
    </source>
</evidence>
<dbReference type="STRING" id="27342.A0A0H2RU99"/>
<dbReference type="Pfam" id="PF02734">
    <property type="entry name" value="Dak2"/>
    <property type="match status" value="1"/>
</dbReference>
<dbReference type="PROSITE" id="PS51481">
    <property type="entry name" value="DHAK"/>
    <property type="match status" value="1"/>
</dbReference>
<dbReference type="GO" id="GO:0005524">
    <property type="term" value="F:ATP binding"/>
    <property type="evidence" value="ECO:0007669"/>
    <property type="project" value="UniProtKB-KW"/>
</dbReference>
<gene>
    <name evidence="14" type="ORF">SCHPADRAFT_828632</name>
</gene>
<dbReference type="UniPathway" id="UPA00617">
    <property type="reaction ID" value="UER00669"/>
</dbReference>
<dbReference type="InParanoid" id="A0A0H2RU99"/>
<evidence type="ECO:0000256" key="1">
    <source>
        <dbReference type="ARBA" id="ARBA00003264"/>
    </source>
</evidence>
<name>A0A0H2RU99_9AGAM</name>
<evidence type="ECO:0000256" key="2">
    <source>
        <dbReference type="ARBA" id="ARBA00004778"/>
    </source>
</evidence>
<feature type="compositionally biased region" description="Low complexity" evidence="11">
    <location>
        <begin position="402"/>
        <end position="412"/>
    </location>
</feature>
<sequence length="638" mass="67525">MKTKHVFESSEGLVVKSLRGAVALNPSLRLHKGSKSVFICDRSPTARVSIISGGGSGHEPAHAGYTGRGMLTASVAGDIFASPSASQVFTAIQLALASCKQAEFSEKKEVLLIINNYTGDRLNFGLGAERASTLLGTHVESVVVADDVSLLDQDPPSLVGPRGLGANILVCKLLGAAAESGLALVELKSLGDAVVDNLASIGVGMDHCHVPGRPKDSVGSLKDGECELGLGLHNEPGARRMQIGSAENLVQEMLKQILDCRRKRSPKHTDEEGGDRDFIFPGDEVVLYLNNLGGISQLEMGAVVDEALSQLASLDVFPTRVYSHAYMTSLNAPGFSISILNASATYRRLSENSSAKLSATVPQILSYLDAPTGASGWLGVRSWPSAKEGEHRDRNVEEQETESLLQSLSSHQSGDKMFRSGAANNQKTWEAINLVPVQVEKGLRSACEAVFTVESELTHFDAEVGDGDCGTTFANGARAVLSALDNQQIGVRDMSPPSFIRKLSEVLEDSMGGTSGALFGLFFTALSRELAEGESFRSAPLRALNALSKHTPARPGDRTLVDALAPFCDALAHGEGFREVVAAAMQGAEETRYMKPRLGRSTYVPMDGEGVGAVPDPGAWGVAAILSGVERGISDPIE</sequence>
<feature type="compositionally biased region" description="Basic and acidic residues" evidence="11">
    <location>
        <begin position="387"/>
        <end position="397"/>
    </location>
</feature>
<dbReference type="PANTHER" id="PTHR28629">
    <property type="entry name" value="TRIOKINASE/FMN CYCLASE"/>
    <property type="match status" value="1"/>
</dbReference>
<evidence type="ECO:0000259" key="12">
    <source>
        <dbReference type="PROSITE" id="PS51480"/>
    </source>
</evidence>
<dbReference type="GO" id="GO:0004371">
    <property type="term" value="F:glycerone kinase activity"/>
    <property type="evidence" value="ECO:0007669"/>
    <property type="project" value="UniProtKB-EC"/>
</dbReference>
<accession>A0A0H2RU99</accession>
<evidence type="ECO:0000256" key="11">
    <source>
        <dbReference type="SAM" id="MobiDB-lite"/>
    </source>
</evidence>